<dbReference type="RefSeq" id="WP_066403268.1">
    <property type="nucleotide sequence ID" value="NZ_LIDT01000035.1"/>
</dbReference>
<accession>A0A853PSJ9</accession>
<dbReference type="AlphaFoldDB" id="A0A853PSJ9"/>
<proteinExistence type="predicted"/>
<evidence type="ECO:0000313" key="1">
    <source>
        <dbReference type="EMBL" id="OCR29006.1"/>
    </source>
</evidence>
<evidence type="ECO:0000313" key="2">
    <source>
        <dbReference type="Proteomes" id="UP000093197"/>
    </source>
</evidence>
<organism evidence="1 2">
    <name type="scientific">Bacteroides fragilis</name>
    <dbReference type="NCBI Taxonomy" id="817"/>
    <lineage>
        <taxon>Bacteria</taxon>
        <taxon>Pseudomonadati</taxon>
        <taxon>Bacteroidota</taxon>
        <taxon>Bacteroidia</taxon>
        <taxon>Bacteroidales</taxon>
        <taxon>Bacteroidaceae</taxon>
        <taxon>Bacteroides</taxon>
    </lineage>
</organism>
<name>A0A853PSJ9_BACFG</name>
<protein>
    <submittedName>
        <fullName evidence="1">Uncharacterized protein</fullName>
    </submittedName>
</protein>
<sequence length="227" mass="25651">MDRNTNRKNRETLKGYFKKGGVPTEEQFAGLIDSVPNIVEDGQVQRTPDGWAFYPQHEGGMELALYKDVPENSVAKPAWRLRVTGDKRMVICNEDEETVLEMAQDKTVIISGGEEAATPVGDEGYFTIPADKKWHDVPVDLSKRDSSCRVFSIHASCNDTIDLCLLTHATAVWMGNDEQHIKSHQKHWWGWTGAVKIRWQGGSHLQLRSRKRLGGDVTCRIVETFKV</sequence>
<reference evidence="1 2" key="1">
    <citation type="journal article" date="2016" name="PLoS ONE">
        <title>Genomic Diversity of Enterotoxigenic Strains of Bacteroides fragilis.</title>
        <authorList>
            <person name="Pierce J.V."/>
            <person name="Bernstein H.D."/>
        </authorList>
    </citation>
    <scope>NUCLEOTIDE SEQUENCE [LARGE SCALE GENOMIC DNA]</scope>
    <source>
        <strain evidence="1 2">20793-3</strain>
    </source>
</reference>
<dbReference type="EMBL" id="LIDT01000035">
    <property type="protein sequence ID" value="OCR29006.1"/>
    <property type="molecule type" value="Genomic_DNA"/>
</dbReference>
<gene>
    <name evidence="1" type="ORF">AC094_34350</name>
</gene>
<comment type="caution">
    <text evidence="1">The sequence shown here is derived from an EMBL/GenBank/DDBJ whole genome shotgun (WGS) entry which is preliminary data.</text>
</comment>
<dbReference type="Proteomes" id="UP000093197">
    <property type="component" value="Unassembled WGS sequence"/>
</dbReference>